<feature type="active site" description="Proton donor/acceptor" evidence="7">
    <location>
        <position position="297"/>
    </location>
</feature>
<evidence type="ECO:0000256" key="2">
    <source>
        <dbReference type="ARBA" id="ARBA00005988"/>
    </source>
</evidence>
<dbReference type="CDD" id="cd06229">
    <property type="entry name" value="M14_Endopeptidase_I"/>
    <property type="match status" value="1"/>
</dbReference>
<evidence type="ECO:0000256" key="1">
    <source>
        <dbReference type="ARBA" id="ARBA00001947"/>
    </source>
</evidence>
<dbReference type="Gene3D" id="3.30.457.10">
    <property type="entry name" value="Copper amine oxidase-like, N-terminal domain"/>
    <property type="match status" value="1"/>
</dbReference>
<dbReference type="InterPro" id="IPR000834">
    <property type="entry name" value="Peptidase_M14"/>
</dbReference>
<evidence type="ECO:0000256" key="5">
    <source>
        <dbReference type="ARBA" id="ARBA00022833"/>
    </source>
</evidence>
<feature type="domain" description="SLH" evidence="10">
    <location>
        <begin position="546"/>
        <end position="609"/>
    </location>
</feature>
<dbReference type="InterPro" id="IPR013783">
    <property type="entry name" value="Ig-like_fold"/>
</dbReference>
<evidence type="ECO:0000256" key="7">
    <source>
        <dbReference type="PROSITE-ProRule" id="PRU01379"/>
    </source>
</evidence>
<keyword evidence="5" id="KW-0862">Zinc</keyword>
<dbReference type="Pfam" id="PF00395">
    <property type="entry name" value="SLH"/>
    <property type="match status" value="3"/>
</dbReference>
<keyword evidence="13" id="KW-1185">Reference proteome</keyword>
<dbReference type="Proteomes" id="UP001231362">
    <property type="component" value="Unassembled WGS sequence"/>
</dbReference>
<proteinExistence type="inferred from homology"/>
<evidence type="ECO:0000256" key="6">
    <source>
        <dbReference type="ARBA" id="ARBA00023049"/>
    </source>
</evidence>
<dbReference type="InterPro" id="IPR036582">
    <property type="entry name" value="Mao_N_sf"/>
</dbReference>
<reference evidence="12 13" key="1">
    <citation type="submission" date="2023-07" db="EMBL/GenBank/DDBJ databases">
        <title>Genomic Encyclopedia of Type Strains, Phase IV (KMG-IV): sequencing the most valuable type-strain genomes for metagenomic binning, comparative biology and taxonomic classification.</title>
        <authorList>
            <person name="Goeker M."/>
        </authorList>
    </citation>
    <scope>NUCLEOTIDE SEQUENCE [LARGE SCALE GENOMIC DNA]</scope>
    <source>
        <strain evidence="12 13">DSM 23948</strain>
    </source>
</reference>
<dbReference type="EMBL" id="JAUSTU010000002">
    <property type="protein sequence ID" value="MDQ0154217.1"/>
    <property type="molecule type" value="Genomic_DNA"/>
</dbReference>
<dbReference type="Gene3D" id="2.60.40.10">
    <property type="entry name" value="Immunoglobulins"/>
    <property type="match status" value="1"/>
</dbReference>
<organism evidence="12 13">
    <name type="scientific">Anoxybacillus andreesenii</name>
    <dbReference type="NCBI Taxonomy" id="1325932"/>
    <lineage>
        <taxon>Bacteria</taxon>
        <taxon>Bacillati</taxon>
        <taxon>Bacillota</taxon>
        <taxon>Bacilli</taxon>
        <taxon>Bacillales</taxon>
        <taxon>Anoxybacillaceae</taxon>
        <taxon>Anoxybacillus</taxon>
    </lineage>
</organism>
<name>A0ABT9UZY5_9BACL</name>
<dbReference type="PROSITE" id="PS52035">
    <property type="entry name" value="PEPTIDASE_M14"/>
    <property type="match status" value="1"/>
</dbReference>
<evidence type="ECO:0000313" key="13">
    <source>
        <dbReference type="Proteomes" id="UP001231362"/>
    </source>
</evidence>
<dbReference type="InterPro" id="IPR041498">
    <property type="entry name" value="Big_6"/>
</dbReference>
<dbReference type="SUPFAM" id="SSF53187">
    <property type="entry name" value="Zn-dependent exopeptidases"/>
    <property type="match status" value="1"/>
</dbReference>
<feature type="signal peptide" evidence="9">
    <location>
        <begin position="1"/>
        <end position="26"/>
    </location>
</feature>
<dbReference type="InterPro" id="IPR001119">
    <property type="entry name" value="SLH_dom"/>
</dbReference>
<keyword evidence="9" id="KW-0732">Signal</keyword>
<gene>
    <name evidence="12" type="ORF">J2S07_000521</name>
</gene>
<dbReference type="Pfam" id="PF00246">
    <property type="entry name" value="Peptidase_M14"/>
    <property type="match status" value="1"/>
</dbReference>
<dbReference type="Pfam" id="PF07833">
    <property type="entry name" value="Cu_amine_oxidN1"/>
    <property type="match status" value="1"/>
</dbReference>
<feature type="domain" description="Peptidase M14" evidence="11">
    <location>
        <begin position="34"/>
        <end position="330"/>
    </location>
</feature>
<dbReference type="Pfam" id="PF17936">
    <property type="entry name" value="Big_6"/>
    <property type="match status" value="1"/>
</dbReference>
<keyword evidence="3" id="KW-0645">Protease</keyword>
<dbReference type="PANTHER" id="PTHR11705">
    <property type="entry name" value="PROTEASE FAMILY M14 CARBOXYPEPTIDASE A,B"/>
    <property type="match status" value="1"/>
</dbReference>
<dbReference type="SMART" id="SM00631">
    <property type="entry name" value="Zn_pept"/>
    <property type="match status" value="1"/>
</dbReference>
<feature type="domain" description="SLH" evidence="10">
    <location>
        <begin position="666"/>
        <end position="729"/>
    </location>
</feature>
<keyword evidence="4" id="KW-0378">Hydrolase</keyword>
<evidence type="ECO:0008006" key="14">
    <source>
        <dbReference type="Google" id="ProtNLM"/>
    </source>
</evidence>
<evidence type="ECO:0000256" key="8">
    <source>
        <dbReference type="SAM" id="MobiDB-lite"/>
    </source>
</evidence>
<evidence type="ECO:0000256" key="9">
    <source>
        <dbReference type="SAM" id="SignalP"/>
    </source>
</evidence>
<feature type="chain" id="PRO_5045684496" description="Peptidase M14" evidence="9">
    <location>
        <begin position="27"/>
        <end position="769"/>
    </location>
</feature>
<dbReference type="RefSeq" id="WP_307148832.1">
    <property type="nucleotide sequence ID" value="NZ_JAUSTU010000002.1"/>
</dbReference>
<evidence type="ECO:0000259" key="10">
    <source>
        <dbReference type="PROSITE" id="PS51272"/>
    </source>
</evidence>
<dbReference type="PANTHER" id="PTHR11705:SF143">
    <property type="entry name" value="SLL0236 PROTEIN"/>
    <property type="match status" value="1"/>
</dbReference>
<sequence>MRQHKLLVSFAITILFFMWKPALSHAADIVNPNKTYTYDQMVQDIKALGQQYPDLIHYKIIGSSEYHRPIYAISLGTGNARVLVNGSHHAREWISTTLNMYMLEQYAKMYENNQTFGGFNVRNVLDDTTMWFVPMVNPDGVTLQQFGLSKFPVTDHSSLLRMNEYSHDFKKWKANAKGVDLNRQYHAGWATIKSNRPSPSWSHHKGFYPEQAAETKTMVKFTKEVDPEMALSYHASGEILYWKFKQTGQLYNRDHAYAKRIGQYTGYSLVYPGTNPSGGGYNDWFTSTYKRPGFTPELGRYAGNTHVPLSEFSRIWSQNRFVGLYVASEGYKLYLARGGKPKYQEVNVKIDGELVKFEQSALLIDGKTVVPLRGVFEHFGAVVEWEQSTKTITARKGTTIIELVIGSKTMKVNGTSTNLEVAPQMVNNHTMIPLRAVSEAFGAEVGWDAETTTALITSPAQEVDEMAPAQPVIDPVSDISLTVTGSSEVNALIEVKKDGKLLGQGRTAANGRFEIKIPAQQAATLLSITATDLAGNMSEAATATVAYTSSFTDTINHWAKEDIGYLKDRKVTNGLPDGSFGVEKNISRAEAAAFLVRALKIDLDYNLNSNFPDVGENHDFFSYIATISANGIMTGDEKGFFNPNQTLTRAEMAKILVTAYKLTSQGETTYPDVTRSHWAYDVIGILGSYKLTTGYPDGTFRADAPIKRSEFAALLARVMILQEKGLLAADEIVEDETTAPLPEEPVLDSAGTGEDTESDELVSTTETNE</sequence>
<comment type="cofactor">
    <cofactor evidence="1">
        <name>Zn(2+)</name>
        <dbReference type="ChEBI" id="CHEBI:29105"/>
    </cofactor>
</comment>
<comment type="caution">
    <text evidence="12">The sequence shown here is derived from an EMBL/GenBank/DDBJ whole genome shotgun (WGS) entry which is preliminary data.</text>
</comment>
<dbReference type="InterPro" id="IPR012854">
    <property type="entry name" value="Cu_amine_oxidase-like_N"/>
</dbReference>
<evidence type="ECO:0000256" key="3">
    <source>
        <dbReference type="ARBA" id="ARBA00022670"/>
    </source>
</evidence>
<protein>
    <recommendedName>
        <fullName evidence="14">Peptidase M14</fullName>
    </recommendedName>
</protein>
<evidence type="ECO:0000259" key="11">
    <source>
        <dbReference type="PROSITE" id="PS52035"/>
    </source>
</evidence>
<dbReference type="PROSITE" id="PS51272">
    <property type="entry name" value="SLH"/>
    <property type="match status" value="3"/>
</dbReference>
<keyword evidence="6" id="KW-0482">Metalloprotease</keyword>
<accession>A0ABT9UZY5</accession>
<feature type="region of interest" description="Disordered" evidence="8">
    <location>
        <begin position="735"/>
        <end position="769"/>
    </location>
</feature>
<dbReference type="Gene3D" id="3.40.630.10">
    <property type="entry name" value="Zn peptidases"/>
    <property type="match status" value="1"/>
</dbReference>
<dbReference type="InterPro" id="IPR034274">
    <property type="entry name" value="ENP1_M14_CPD"/>
</dbReference>
<evidence type="ECO:0000313" key="12">
    <source>
        <dbReference type="EMBL" id="MDQ0154217.1"/>
    </source>
</evidence>
<evidence type="ECO:0000256" key="4">
    <source>
        <dbReference type="ARBA" id="ARBA00022801"/>
    </source>
</evidence>
<comment type="similarity">
    <text evidence="2 7">Belongs to the peptidase M14 family.</text>
</comment>
<feature type="domain" description="SLH" evidence="10">
    <location>
        <begin position="610"/>
        <end position="665"/>
    </location>
</feature>
<dbReference type="SUPFAM" id="SSF55383">
    <property type="entry name" value="Copper amine oxidase, domain N"/>
    <property type="match status" value="1"/>
</dbReference>